<dbReference type="EMBL" id="JADFTS010000004">
    <property type="protein sequence ID" value="KAF9610649.1"/>
    <property type="molecule type" value="Genomic_DNA"/>
</dbReference>
<dbReference type="GO" id="GO:0016020">
    <property type="term" value="C:membrane"/>
    <property type="evidence" value="ECO:0007669"/>
    <property type="project" value="UniProtKB-SubCell"/>
</dbReference>
<evidence type="ECO:0008006" key="11">
    <source>
        <dbReference type="Google" id="ProtNLM"/>
    </source>
</evidence>
<evidence type="ECO:0000256" key="3">
    <source>
        <dbReference type="ARBA" id="ARBA00022729"/>
    </source>
</evidence>
<feature type="domain" description="GOST seven transmembrane" evidence="7">
    <location>
        <begin position="176"/>
        <end position="416"/>
    </location>
</feature>
<keyword evidence="10" id="KW-1185">Reference proteome</keyword>
<feature type="transmembrane region" description="Helical" evidence="6">
    <location>
        <begin position="243"/>
        <end position="269"/>
    </location>
</feature>
<evidence type="ECO:0000313" key="9">
    <source>
        <dbReference type="EMBL" id="KAF9610649.1"/>
    </source>
</evidence>
<evidence type="ECO:0000256" key="2">
    <source>
        <dbReference type="ARBA" id="ARBA00022692"/>
    </source>
</evidence>
<keyword evidence="3" id="KW-0732">Signal</keyword>
<dbReference type="OrthoDB" id="29657at2759"/>
<comment type="caution">
    <text evidence="9">The sequence shown here is derived from an EMBL/GenBank/DDBJ whole genome shotgun (WGS) entry which is preliminary data.</text>
</comment>
<organism evidence="9 10">
    <name type="scientific">Coptis chinensis</name>
    <dbReference type="NCBI Taxonomy" id="261450"/>
    <lineage>
        <taxon>Eukaryota</taxon>
        <taxon>Viridiplantae</taxon>
        <taxon>Streptophyta</taxon>
        <taxon>Embryophyta</taxon>
        <taxon>Tracheophyta</taxon>
        <taxon>Spermatophyta</taxon>
        <taxon>Magnoliopsida</taxon>
        <taxon>Ranunculales</taxon>
        <taxon>Ranunculaceae</taxon>
        <taxon>Coptidoideae</taxon>
        <taxon>Coptis</taxon>
    </lineage>
</organism>
<proteinExistence type="predicted"/>
<accession>A0A835I4X0</accession>
<dbReference type="InterPro" id="IPR054103">
    <property type="entry name" value="CAND6-7_N"/>
</dbReference>
<evidence type="ECO:0000256" key="5">
    <source>
        <dbReference type="ARBA" id="ARBA00023136"/>
    </source>
</evidence>
<keyword evidence="2 6" id="KW-0812">Transmembrane</keyword>
<gene>
    <name evidence="9" type="ORF">IFM89_023905</name>
</gene>
<evidence type="ECO:0000256" key="4">
    <source>
        <dbReference type="ARBA" id="ARBA00022989"/>
    </source>
</evidence>
<reference evidence="9 10" key="1">
    <citation type="submission" date="2020-10" db="EMBL/GenBank/DDBJ databases">
        <title>The Coptis chinensis genome and diversification of protoberbering-type alkaloids.</title>
        <authorList>
            <person name="Wang B."/>
            <person name="Shu S."/>
            <person name="Song C."/>
            <person name="Liu Y."/>
        </authorList>
    </citation>
    <scope>NUCLEOTIDE SEQUENCE [LARGE SCALE GENOMIC DNA]</scope>
    <source>
        <strain evidence="9">HL-2020</strain>
        <tissue evidence="9">Leaf</tissue>
    </source>
</reference>
<name>A0A835I4X0_9MAGN</name>
<feature type="transmembrane region" description="Helical" evidence="6">
    <location>
        <begin position="179"/>
        <end position="198"/>
    </location>
</feature>
<evidence type="ECO:0000256" key="6">
    <source>
        <dbReference type="SAM" id="Phobius"/>
    </source>
</evidence>
<feature type="transmembrane region" description="Helical" evidence="6">
    <location>
        <begin position="361"/>
        <end position="383"/>
    </location>
</feature>
<evidence type="ECO:0000259" key="8">
    <source>
        <dbReference type="Pfam" id="PF21904"/>
    </source>
</evidence>
<dbReference type="GO" id="GO:0005794">
    <property type="term" value="C:Golgi apparatus"/>
    <property type="evidence" value="ECO:0007669"/>
    <property type="project" value="TreeGrafter"/>
</dbReference>
<feature type="domain" description="CAND6/7 N-terminal" evidence="8">
    <location>
        <begin position="30"/>
        <end position="159"/>
    </location>
</feature>
<dbReference type="Pfam" id="PF06814">
    <property type="entry name" value="GOST_TM"/>
    <property type="match status" value="1"/>
</dbReference>
<evidence type="ECO:0000256" key="1">
    <source>
        <dbReference type="ARBA" id="ARBA00004141"/>
    </source>
</evidence>
<sequence length="441" mass="50662">MVSFKNHAFVHLIYVICIISCIQFSVSEIKDTHIIEDSRSMILFERFGFALNGHVSISIKDVSWKSRLQGAELNPSSMGFFLLRETSYPMILNESEYTDGFCVVSSKYVQLIFKFDKLAKDSSYNGSITIVDPDEYDLYFGNCQPEFEVSMDVHTEMYNVKGNTKDFLPAGEIQLPRMYFLYFLIYSGFFAIWVILCIKQRPTVDKIHLIMGALLLFKALKLVCAAEDKLYVRRTGTPHGWDIAFYIFGFFKGVVLFTVIILIGTGWSFLKPYLQEREKNVLMTVIPLQVLENIASAVIGETGPATKDWLTWNQVFLLIDVTCCCAVFFPIIWSIRGLREASKTDGKAARNLAKLTLFKQFYLVVVSYIYFTRVVVFWLAAVVSYKYEWVVNMVVEGASLAFYFYIFYNFQPIERNPYLAIDDEEEAAAAQALEEDDSFEL</sequence>
<dbReference type="InterPro" id="IPR053937">
    <property type="entry name" value="GOST_TM"/>
</dbReference>
<feature type="transmembrane region" description="Helical" evidence="6">
    <location>
        <begin position="312"/>
        <end position="333"/>
    </location>
</feature>
<feature type="transmembrane region" description="Helical" evidence="6">
    <location>
        <begin position="389"/>
        <end position="408"/>
    </location>
</feature>
<keyword evidence="4 6" id="KW-1133">Transmembrane helix</keyword>
<evidence type="ECO:0000313" key="10">
    <source>
        <dbReference type="Proteomes" id="UP000631114"/>
    </source>
</evidence>
<dbReference type="PANTHER" id="PTHR21229">
    <property type="entry name" value="LUNG SEVEN TRANSMEMBRANE RECEPTOR"/>
    <property type="match status" value="1"/>
</dbReference>
<dbReference type="PANTHER" id="PTHR21229:SF21">
    <property type="entry name" value="OS04G0508600 PROTEIN"/>
    <property type="match status" value="1"/>
</dbReference>
<comment type="subcellular location">
    <subcellularLocation>
        <location evidence="1">Membrane</location>
        <topology evidence="1">Multi-pass membrane protein</topology>
    </subcellularLocation>
</comment>
<dbReference type="Pfam" id="PF21904">
    <property type="entry name" value="CAND6-7_N"/>
    <property type="match status" value="1"/>
</dbReference>
<evidence type="ECO:0000259" key="7">
    <source>
        <dbReference type="Pfam" id="PF06814"/>
    </source>
</evidence>
<feature type="transmembrane region" description="Helical" evidence="6">
    <location>
        <begin position="7"/>
        <end position="26"/>
    </location>
</feature>
<dbReference type="AlphaFoldDB" id="A0A835I4X0"/>
<dbReference type="InterPro" id="IPR009637">
    <property type="entry name" value="GPR107/GPR108-like"/>
</dbReference>
<protein>
    <recommendedName>
        <fullName evidence="11">Protein GPR107</fullName>
    </recommendedName>
</protein>
<dbReference type="Proteomes" id="UP000631114">
    <property type="component" value="Unassembled WGS sequence"/>
</dbReference>
<keyword evidence="5 6" id="KW-0472">Membrane</keyword>